<dbReference type="STRING" id="98403.A0A151GI45"/>
<reference evidence="2 3" key="1">
    <citation type="journal article" date="2016" name="Sci. Rep.">
        <title>Insights into Adaptations to a Near-Obligate Nematode Endoparasitic Lifestyle from the Finished Genome of Drechmeria coniospora.</title>
        <authorList>
            <person name="Zhang L."/>
            <person name="Zhou Z."/>
            <person name="Guo Q."/>
            <person name="Fokkens L."/>
            <person name="Miskei M."/>
            <person name="Pocsi I."/>
            <person name="Zhang W."/>
            <person name="Chen M."/>
            <person name="Wang L."/>
            <person name="Sun Y."/>
            <person name="Donzelli B.G."/>
            <person name="Gibson D.M."/>
            <person name="Nelson D.R."/>
            <person name="Luo J.G."/>
            <person name="Rep M."/>
            <person name="Liu H."/>
            <person name="Yang S."/>
            <person name="Wang J."/>
            <person name="Krasnoff S.B."/>
            <person name="Xu Y."/>
            <person name="Molnar I."/>
            <person name="Lin M."/>
        </authorList>
    </citation>
    <scope>NUCLEOTIDE SEQUENCE [LARGE SCALE GENOMIC DNA]</scope>
    <source>
        <strain evidence="2 3">ARSEF 6962</strain>
    </source>
</reference>
<protein>
    <submittedName>
        <fullName evidence="2">Uncharacterized protein</fullName>
    </submittedName>
</protein>
<keyword evidence="3" id="KW-1185">Reference proteome</keyword>
<proteinExistence type="predicted"/>
<feature type="region of interest" description="Disordered" evidence="1">
    <location>
        <begin position="51"/>
        <end position="96"/>
    </location>
</feature>
<dbReference type="GeneID" id="63716415"/>
<dbReference type="InParanoid" id="A0A151GI45"/>
<feature type="compositionally biased region" description="Polar residues" evidence="1">
    <location>
        <begin position="198"/>
        <end position="218"/>
    </location>
</feature>
<organism evidence="2 3">
    <name type="scientific">Drechmeria coniospora</name>
    <name type="common">Nematophagous fungus</name>
    <name type="synonym">Meria coniospora</name>
    <dbReference type="NCBI Taxonomy" id="98403"/>
    <lineage>
        <taxon>Eukaryota</taxon>
        <taxon>Fungi</taxon>
        <taxon>Dikarya</taxon>
        <taxon>Ascomycota</taxon>
        <taxon>Pezizomycotina</taxon>
        <taxon>Sordariomycetes</taxon>
        <taxon>Hypocreomycetidae</taxon>
        <taxon>Hypocreales</taxon>
        <taxon>Ophiocordycipitaceae</taxon>
        <taxon>Drechmeria</taxon>
    </lineage>
</organism>
<evidence type="ECO:0000256" key="1">
    <source>
        <dbReference type="SAM" id="MobiDB-lite"/>
    </source>
</evidence>
<comment type="caution">
    <text evidence="2">The sequence shown here is derived from an EMBL/GenBank/DDBJ whole genome shotgun (WGS) entry which is preliminary data.</text>
</comment>
<feature type="compositionally biased region" description="Basic and acidic residues" evidence="1">
    <location>
        <begin position="260"/>
        <end position="278"/>
    </location>
</feature>
<dbReference type="AlphaFoldDB" id="A0A151GI45"/>
<evidence type="ECO:0000313" key="3">
    <source>
        <dbReference type="Proteomes" id="UP000076580"/>
    </source>
</evidence>
<feature type="region of interest" description="Disordered" evidence="1">
    <location>
        <begin position="186"/>
        <end position="282"/>
    </location>
</feature>
<dbReference type="EMBL" id="LAYC01000002">
    <property type="protein sequence ID" value="KYK56766.1"/>
    <property type="molecule type" value="Genomic_DNA"/>
</dbReference>
<accession>A0A151GI45</accession>
<dbReference type="Proteomes" id="UP000076580">
    <property type="component" value="Chromosome 02"/>
</dbReference>
<sequence>MVDAQQYISPTLPQIGISTDALSLSAGARKSSACSHYSSVSSFGIPTQCDPNLLTPTSGGSSPPLLQPRELMEQYPPPPGSPGSQEPTPPGSSRMYQQWNNHFEMHEQPSSSMDAPANAASSFYLDDVRRTPGPPEPYMGSYGVSESGTDPVQIHSGASPYYLDGSHMGGHKLMTNHAAVDVDLHRGPGGGRLLPSSCTHLSSHSTPPQHMSRVSTDSVGPRGDNAPPARSLSGSPGRSSAGVGKARKLRASRRQTGLPRRHEELDPSREHKNCHGEEVPPSLHSTCPDELRCIFESRWRHRNQRGHDMWNSIQTDFFNKFHKAHGKEMLQMKFKRARSKYIKWLPKDEEILHEAWKRMERERYQTLLDVFFEMGGSRNMRLSASDIEVKVVNDLRLEEHFYMDDPHDLGIRRRRRLSKLRSNGTQLDTLGEMMMIGSRVPHNEDAVINKVHERRDGMRWGVDPAMPSELMGMTWESRAPMRLDPPPPLASRLVPNGGLSNRAFSILK</sequence>
<evidence type="ECO:0000313" key="2">
    <source>
        <dbReference type="EMBL" id="KYK56766.1"/>
    </source>
</evidence>
<gene>
    <name evidence="2" type="ORF">DCS_03772</name>
</gene>
<dbReference type="RefSeq" id="XP_040656118.1">
    <property type="nucleotide sequence ID" value="XM_040801085.1"/>
</dbReference>
<name>A0A151GI45_DRECN</name>